<dbReference type="Gene3D" id="1.10.8.10">
    <property type="entry name" value="DNA helicase RuvA subunit, C-terminal domain"/>
    <property type="match status" value="1"/>
</dbReference>
<dbReference type="GO" id="GO:0016973">
    <property type="term" value="P:poly(A)+ mRNA export from nucleus"/>
    <property type="evidence" value="ECO:0007669"/>
    <property type="project" value="TreeGrafter"/>
</dbReference>
<dbReference type="InterPro" id="IPR009060">
    <property type="entry name" value="UBA-like_sf"/>
</dbReference>
<keyword evidence="4" id="KW-0433">Leucine-rich repeat</keyword>
<keyword evidence="5" id="KW-0677">Repeat</keyword>
<feature type="domain" description="TAP-C" evidence="11">
    <location>
        <begin position="586"/>
        <end position="641"/>
    </location>
</feature>
<comment type="subcellular location">
    <subcellularLocation>
        <location evidence="1">Nucleus</location>
        <location evidence="1">Nucleoplasm</location>
    </subcellularLocation>
</comment>
<keyword evidence="7" id="KW-0694">RNA-binding</keyword>
<evidence type="ECO:0000256" key="5">
    <source>
        <dbReference type="ARBA" id="ARBA00022737"/>
    </source>
</evidence>
<dbReference type="InterPro" id="IPR032710">
    <property type="entry name" value="NTF2-like_dom_sf"/>
</dbReference>
<feature type="domain" description="NTF2" evidence="10">
    <location>
        <begin position="379"/>
        <end position="529"/>
    </location>
</feature>
<dbReference type="STRING" id="7398.A0A1B0AGY8"/>
<sequence>MSKRKGLSRRGYNSKRDSGALRFSSRNDYENDNNNRDDVMRKKERSSMGRISFNKLKLKGSIKNRLTERAIRTRLKDDERTISTFNERTRGQRHKSCTIPKRNFGETSKLIPSILGWYHVMIEFARRYSKDDVIQALHNAIFPEIFIPHYWRTEKSYVEFFVHEYSIAQRLQSVERNVEMDDGYRLSMRVRGKCPTVSIDGELKEKMQLVIAQRYNPNTKLLDMSKFHADDDFRTIFCGLLHSDVMSAALDIIEKHTPDLEALNLNQNHLSELDSFENIEQRLPYLKIISLADNNIACLARLMVLRNAPVTELVLETNPLLQRYKDRSSYVAAVREKFPKLVKLDGEKLEPQILFDVNDIYPLPRAKALFLCDTSGGNIVRQFLEEYFKIFDSDNRQPLLAAYHEQAMMSISVPSARQVGRLESFWKFNRNLRRLVNNGEINRIRQLKVGRLAVVSTLVEWPRTQHDPQSFTVDVTIFTPKMICFTVGGLFKECESANNTAGGIRYFQRQFILVPAGNGFCIRNEMIFVTRANRSQTRTFLKPQQTMPLADTFHATPTATTEIIGVQNELQMGATSSAATDQPDDATKMQMVQVLSTRSHMNMEWSRKCLEENNWNYSHAICIFDNLQKSDNVPSEAFAKQAFPSQ</sequence>
<evidence type="ECO:0000256" key="1">
    <source>
        <dbReference type="ARBA" id="ARBA00004642"/>
    </source>
</evidence>
<dbReference type="GO" id="GO:0005737">
    <property type="term" value="C:cytoplasm"/>
    <property type="evidence" value="ECO:0007669"/>
    <property type="project" value="InterPro"/>
</dbReference>
<dbReference type="InterPro" id="IPR032675">
    <property type="entry name" value="LRR_dom_sf"/>
</dbReference>
<evidence type="ECO:0000256" key="7">
    <source>
        <dbReference type="ARBA" id="ARBA00022884"/>
    </source>
</evidence>
<dbReference type="PROSITE" id="PS51281">
    <property type="entry name" value="TAP_C"/>
    <property type="match status" value="1"/>
</dbReference>
<dbReference type="PROSITE" id="PS50177">
    <property type="entry name" value="NTF2_DOMAIN"/>
    <property type="match status" value="1"/>
</dbReference>
<dbReference type="GO" id="GO:0005635">
    <property type="term" value="C:nuclear envelope"/>
    <property type="evidence" value="ECO:0007669"/>
    <property type="project" value="UniProtKB-ARBA"/>
</dbReference>
<dbReference type="InterPro" id="IPR012677">
    <property type="entry name" value="Nucleotide-bd_a/b_plait_sf"/>
</dbReference>
<dbReference type="FunFam" id="3.80.10.10:FF:000384">
    <property type="entry name" value="Nuclear RNA export factor 1"/>
    <property type="match status" value="1"/>
</dbReference>
<protein>
    <recommendedName>
        <fullName evidence="14">NTF2 domain-containing protein</fullName>
    </recommendedName>
</protein>
<evidence type="ECO:0000313" key="13">
    <source>
        <dbReference type="Proteomes" id="UP000092445"/>
    </source>
</evidence>
<reference evidence="12" key="2">
    <citation type="submission" date="2020-05" db="UniProtKB">
        <authorList>
            <consortium name="EnsemblMetazoa"/>
        </authorList>
    </citation>
    <scope>IDENTIFICATION</scope>
    <source>
        <strain evidence="12">IAEA</strain>
    </source>
</reference>
<dbReference type="InterPro" id="IPR018222">
    <property type="entry name" value="Nuclear_transport_factor_2_euk"/>
</dbReference>
<evidence type="ECO:0008006" key="14">
    <source>
        <dbReference type="Google" id="ProtNLM"/>
    </source>
</evidence>
<dbReference type="InterPro" id="IPR035979">
    <property type="entry name" value="RBD_domain_sf"/>
</dbReference>
<dbReference type="SUPFAM" id="SSF46934">
    <property type="entry name" value="UBA-like"/>
    <property type="match status" value="1"/>
</dbReference>
<evidence type="ECO:0000256" key="3">
    <source>
        <dbReference type="ARBA" id="ARBA00022448"/>
    </source>
</evidence>
<dbReference type="VEuPathDB" id="VectorBase:GPAI045362"/>
<dbReference type="Pfam" id="PF22602">
    <property type="entry name" value="NXF_NTF2"/>
    <property type="match status" value="1"/>
</dbReference>
<keyword evidence="3" id="KW-0813">Transport</keyword>
<feature type="compositionally biased region" description="Basic and acidic residues" evidence="9">
    <location>
        <begin position="14"/>
        <end position="46"/>
    </location>
</feature>
<evidence type="ECO:0000256" key="9">
    <source>
        <dbReference type="SAM" id="MobiDB-lite"/>
    </source>
</evidence>
<dbReference type="AlphaFoldDB" id="A0A1B0AGY8"/>
<dbReference type="SUPFAM" id="SSF52058">
    <property type="entry name" value="L domain-like"/>
    <property type="match status" value="1"/>
</dbReference>
<dbReference type="Proteomes" id="UP000092445">
    <property type="component" value="Unassembled WGS sequence"/>
</dbReference>
<dbReference type="Gene3D" id="3.80.10.10">
    <property type="entry name" value="Ribonuclease Inhibitor"/>
    <property type="match status" value="1"/>
</dbReference>
<dbReference type="FunFam" id="3.10.450.50:FF:000004">
    <property type="entry name" value="Nuclear RNA export factor 1"/>
    <property type="match status" value="1"/>
</dbReference>
<dbReference type="GO" id="GO:0005654">
    <property type="term" value="C:nucleoplasm"/>
    <property type="evidence" value="ECO:0007669"/>
    <property type="project" value="UniProtKB-SubCell"/>
</dbReference>
<dbReference type="Gene3D" id="3.10.450.50">
    <property type="match status" value="1"/>
</dbReference>
<keyword evidence="8" id="KW-0539">Nucleus</keyword>
<keyword evidence="13" id="KW-1185">Reference proteome</keyword>
<dbReference type="InterPro" id="IPR030217">
    <property type="entry name" value="NXF_fam"/>
</dbReference>
<dbReference type="Pfam" id="PF24048">
    <property type="entry name" value="LRR_NXF1-5"/>
    <property type="match status" value="1"/>
</dbReference>
<dbReference type="FunFam" id="1.10.8.10:FF:000018">
    <property type="entry name" value="Nuclear RNA export factor 1"/>
    <property type="match status" value="1"/>
</dbReference>
<dbReference type="InterPro" id="IPR001611">
    <property type="entry name" value="Leu-rich_rpt"/>
</dbReference>
<dbReference type="SUPFAM" id="SSF54928">
    <property type="entry name" value="RNA-binding domain, RBD"/>
    <property type="match status" value="1"/>
</dbReference>
<keyword evidence="6" id="KW-0509">mRNA transport</keyword>
<dbReference type="Pfam" id="PF09162">
    <property type="entry name" value="Tap-RNA_bind"/>
    <property type="match status" value="1"/>
</dbReference>
<dbReference type="EnsemblMetazoa" id="GPAI045362-RA">
    <property type="protein sequence ID" value="GPAI045362-PA"/>
    <property type="gene ID" value="GPAI045362"/>
</dbReference>
<evidence type="ECO:0000259" key="10">
    <source>
        <dbReference type="PROSITE" id="PS50177"/>
    </source>
</evidence>
<dbReference type="InterPro" id="IPR015245">
    <property type="entry name" value="Tap_RNA-bd"/>
</dbReference>
<feature type="region of interest" description="Disordered" evidence="9">
    <location>
        <begin position="1"/>
        <end position="46"/>
    </location>
</feature>
<dbReference type="InterPro" id="IPR057125">
    <property type="entry name" value="NXF1/2/3/5-like_LRR"/>
</dbReference>
<dbReference type="CDD" id="cd00780">
    <property type="entry name" value="NTF2"/>
    <property type="match status" value="1"/>
</dbReference>
<proteinExistence type="inferred from homology"/>
<dbReference type="PROSITE" id="PS51450">
    <property type="entry name" value="LRR"/>
    <property type="match status" value="1"/>
</dbReference>
<dbReference type="SUPFAM" id="SSF54427">
    <property type="entry name" value="NTF2-like"/>
    <property type="match status" value="1"/>
</dbReference>
<dbReference type="InterPro" id="IPR005637">
    <property type="entry name" value="TAP_C_dom"/>
</dbReference>
<evidence type="ECO:0000256" key="4">
    <source>
        <dbReference type="ARBA" id="ARBA00022614"/>
    </source>
</evidence>
<organism evidence="12 13">
    <name type="scientific">Glossina pallidipes</name>
    <name type="common">Tsetse fly</name>
    <dbReference type="NCBI Taxonomy" id="7398"/>
    <lineage>
        <taxon>Eukaryota</taxon>
        <taxon>Metazoa</taxon>
        <taxon>Ecdysozoa</taxon>
        <taxon>Arthropoda</taxon>
        <taxon>Hexapoda</taxon>
        <taxon>Insecta</taxon>
        <taxon>Pterygota</taxon>
        <taxon>Neoptera</taxon>
        <taxon>Endopterygota</taxon>
        <taxon>Diptera</taxon>
        <taxon>Brachycera</taxon>
        <taxon>Muscomorpha</taxon>
        <taxon>Hippoboscoidea</taxon>
        <taxon>Glossinidae</taxon>
        <taxon>Glossina</taxon>
    </lineage>
</organism>
<dbReference type="CDD" id="cd14342">
    <property type="entry name" value="UBA_TAP-C"/>
    <property type="match status" value="1"/>
</dbReference>
<evidence type="ECO:0000256" key="8">
    <source>
        <dbReference type="ARBA" id="ARBA00023242"/>
    </source>
</evidence>
<evidence type="ECO:0000259" key="11">
    <source>
        <dbReference type="PROSITE" id="PS51281"/>
    </source>
</evidence>
<accession>A0A1B0AGY8</accession>
<dbReference type="InterPro" id="IPR002075">
    <property type="entry name" value="NTF2_dom"/>
</dbReference>
<dbReference type="SMART" id="SM00804">
    <property type="entry name" value="TAP_C"/>
    <property type="match status" value="1"/>
</dbReference>
<dbReference type="PANTHER" id="PTHR10662:SF22">
    <property type="entry name" value="NUCLEAR RNA EXPORT FACTOR 1"/>
    <property type="match status" value="1"/>
</dbReference>
<evidence type="ECO:0000256" key="2">
    <source>
        <dbReference type="ARBA" id="ARBA00009285"/>
    </source>
</evidence>
<dbReference type="GO" id="GO:0003723">
    <property type="term" value="F:RNA binding"/>
    <property type="evidence" value="ECO:0007669"/>
    <property type="project" value="UniProtKB-KW"/>
</dbReference>
<dbReference type="PANTHER" id="PTHR10662">
    <property type="entry name" value="NUCLEAR RNA EXPORT FACTOR"/>
    <property type="match status" value="1"/>
</dbReference>
<comment type="similarity">
    <text evidence="2">Belongs to the NXF family.</text>
</comment>
<name>A0A1B0AGY8_GLOPL</name>
<dbReference type="Gene3D" id="3.30.70.330">
    <property type="match status" value="1"/>
</dbReference>
<evidence type="ECO:0000313" key="12">
    <source>
        <dbReference type="EnsemblMetazoa" id="GPAI045362-PA"/>
    </source>
</evidence>
<evidence type="ECO:0000256" key="6">
    <source>
        <dbReference type="ARBA" id="ARBA00022816"/>
    </source>
</evidence>
<dbReference type="Pfam" id="PF03943">
    <property type="entry name" value="TAP_C"/>
    <property type="match status" value="1"/>
</dbReference>
<reference evidence="13" key="1">
    <citation type="submission" date="2014-03" db="EMBL/GenBank/DDBJ databases">
        <authorList>
            <person name="Aksoy S."/>
            <person name="Warren W."/>
            <person name="Wilson R.K."/>
        </authorList>
    </citation>
    <scope>NUCLEOTIDE SEQUENCE [LARGE SCALE GENOMIC DNA]</scope>
    <source>
        <strain evidence="13">IAEA</strain>
    </source>
</reference>